<name>A0AAX4JGQ1_9MICR</name>
<evidence type="ECO:0000313" key="3">
    <source>
        <dbReference type="EMBL" id="WUR05129.1"/>
    </source>
</evidence>
<evidence type="ECO:0000256" key="1">
    <source>
        <dbReference type="SAM" id="MobiDB-lite"/>
    </source>
</evidence>
<sequence>MKYLVNTLIISLFTVQILSRTVKVDEDVVPKNENLKNLPEKLTTKIEDSTSSSSEDHGIFIKISDKRNKSSKPVKEKNRTEKKEKKLKPLVNQKLKKQAVKIDKLNKGQISPYDFAVKNEAHKPEVNVPKKDIKPTLSLDSTYKTPTSDFLLKDFKPKSVNISFTEKEIKDLEKFSKDLDNFLPSINKISVIVKNVIKFSKKDDENKNKSDKPSELFNIKVIEVSDGNTSN</sequence>
<feature type="signal peptide" evidence="2">
    <location>
        <begin position="1"/>
        <end position="19"/>
    </location>
</feature>
<accession>A0AAX4JGQ1</accession>
<dbReference type="EMBL" id="CP142737">
    <property type="protein sequence ID" value="WUR05129.1"/>
    <property type="molecule type" value="Genomic_DNA"/>
</dbReference>
<keyword evidence="4" id="KW-1185">Reference proteome</keyword>
<dbReference type="RefSeq" id="XP_065331274.1">
    <property type="nucleotide sequence ID" value="XM_065475202.1"/>
</dbReference>
<evidence type="ECO:0000256" key="2">
    <source>
        <dbReference type="SAM" id="SignalP"/>
    </source>
</evidence>
<organism evidence="3 4">
    <name type="scientific">Vairimorpha necatrix</name>
    <dbReference type="NCBI Taxonomy" id="6039"/>
    <lineage>
        <taxon>Eukaryota</taxon>
        <taxon>Fungi</taxon>
        <taxon>Fungi incertae sedis</taxon>
        <taxon>Microsporidia</taxon>
        <taxon>Nosematidae</taxon>
        <taxon>Vairimorpha</taxon>
    </lineage>
</organism>
<dbReference type="KEGG" id="vnx:VNE69_12114"/>
<dbReference type="AlphaFoldDB" id="A0AAX4JGQ1"/>
<protein>
    <submittedName>
        <fullName evidence="3">SP-containing protein</fullName>
    </submittedName>
</protein>
<feature type="compositionally biased region" description="Basic and acidic residues" evidence="1">
    <location>
        <begin position="45"/>
        <end position="84"/>
    </location>
</feature>
<gene>
    <name evidence="3" type="ORF">VNE69_12114</name>
</gene>
<proteinExistence type="predicted"/>
<feature type="region of interest" description="Disordered" evidence="1">
    <location>
        <begin position="45"/>
        <end position="88"/>
    </location>
</feature>
<feature type="chain" id="PRO_5043926452" evidence="2">
    <location>
        <begin position="20"/>
        <end position="231"/>
    </location>
</feature>
<dbReference type="Proteomes" id="UP001334084">
    <property type="component" value="Chromosome 12"/>
</dbReference>
<dbReference type="GeneID" id="90542976"/>
<keyword evidence="2" id="KW-0732">Signal</keyword>
<reference evidence="3" key="1">
    <citation type="journal article" date="2024" name="BMC Genomics">
        <title>Functional annotation of a divergent genome using sequence and structure-based similarity.</title>
        <authorList>
            <person name="Svedberg D."/>
            <person name="Winiger R.R."/>
            <person name="Berg A."/>
            <person name="Sharma H."/>
            <person name="Tellgren-Roth C."/>
            <person name="Debrunner-Vossbrinck B.A."/>
            <person name="Vossbrinck C.R."/>
            <person name="Barandun J."/>
        </authorList>
    </citation>
    <scope>NUCLEOTIDE SEQUENCE</scope>
    <source>
        <strain evidence="3">Illinois isolate</strain>
    </source>
</reference>
<evidence type="ECO:0000313" key="4">
    <source>
        <dbReference type="Proteomes" id="UP001334084"/>
    </source>
</evidence>